<organism evidence="1 2">
    <name type="scientific">Pistacia atlantica</name>
    <dbReference type="NCBI Taxonomy" id="434234"/>
    <lineage>
        <taxon>Eukaryota</taxon>
        <taxon>Viridiplantae</taxon>
        <taxon>Streptophyta</taxon>
        <taxon>Embryophyta</taxon>
        <taxon>Tracheophyta</taxon>
        <taxon>Spermatophyta</taxon>
        <taxon>Magnoliopsida</taxon>
        <taxon>eudicotyledons</taxon>
        <taxon>Gunneridae</taxon>
        <taxon>Pentapetalae</taxon>
        <taxon>rosids</taxon>
        <taxon>malvids</taxon>
        <taxon>Sapindales</taxon>
        <taxon>Anacardiaceae</taxon>
        <taxon>Pistacia</taxon>
    </lineage>
</organism>
<comment type="caution">
    <text evidence="1">The sequence shown here is derived from an EMBL/GenBank/DDBJ whole genome shotgun (WGS) entry which is preliminary data.</text>
</comment>
<name>A0ACC1BX47_9ROSI</name>
<accession>A0ACC1BX47</accession>
<sequence length="49" mass="5532">MLWRELPNCDVTATNITVISYYSDYLLFRHTVSTSSTVNVTVSTSQSVM</sequence>
<proteinExistence type="predicted"/>
<gene>
    <name evidence="1" type="ORF">Patl1_04295</name>
</gene>
<keyword evidence="2" id="KW-1185">Reference proteome</keyword>
<evidence type="ECO:0000313" key="1">
    <source>
        <dbReference type="EMBL" id="KAJ0103497.1"/>
    </source>
</evidence>
<evidence type="ECO:0000313" key="2">
    <source>
        <dbReference type="Proteomes" id="UP001164250"/>
    </source>
</evidence>
<protein>
    <submittedName>
        <fullName evidence="1">Uncharacterized protein</fullName>
    </submittedName>
</protein>
<dbReference type="Proteomes" id="UP001164250">
    <property type="component" value="Chromosome 3"/>
</dbReference>
<dbReference type="EMBL" id="CM047899">
    <property type="protein sequence ID" value="KAJ0103497.1"/>
    <property type="molecule type" value="Genomic_DNA"/>
</dbReference>
<reference evidence="2" key="1">
    <citation type="journal article" date="2023" name="G3 (Bethesda)">
        <title>Genome assembly and association tests identify interacting loci associated with vigor, precocity, and sex in interspecific pistachio rootstocks.</title>
        <authorList>
            <person name="Palmer W."/>
            <person name="Jacygrad E."/>
            <person name="Sagayaradj S."/>
            <person name="Cavanaugh K."/>
            <person name="Han R."/>
            <person name="Bertier L."/>
            <person name="Beede B."/>
            <person name="Kafkas S."/>
            <person name="Golino D."/>
            <person name="Preece J."/>
            <person name="Michelmore R."/>
        </authorList>
    </citation>
    <scope>NUCLEOTIDE SEQUENCE [LARGE SCALE GENOMIC DNA]</scope>
</reference>